<evidence type="ECO:0000259" key="4">
    <source>
        <dbReference type="Pfam" id="PF13863"/>
    </source>
</evidence>
<evidence type="ECO:0000313" key="6">
    <source>
        <dbReference type="Proteomes" id="UP001162131"/>
    </source>
</evidence>
<dbReference type="PANTHER" id="PTHR21683:SF3">
    <property type="entry name" value="CILIA AND FLAGELLA ASSOCIATED PROTEIN 100"/>
    <property type="match status" value="1"/>
</dbReference>
<dbReference type="Proteomes" id="UP001162131">
    <property type="component" value="Unassembled WGS sequence"/>
</dbReference>
<gene>
    <name evidence="5" type="ORF">BSTOLATCC_MIC44333</name>
</gene>
<accession>A0AAU9JRX7</accession>
<evidence type="ECO:0000256" key="2">
    <source>
        <dbReference type="SAM" id="Coils"/>
    </source>
</evidence>
<dbReference type="Pfam" id="PF13863">
    <property type="entry name" value="DUF4200"/>
    <property type="match status" value="1"/>
</dbReference>
<dbReference type="AlphaFoldDB" id="A0AAU9JRX7"/>
<dbReference type="PANTHER" id="PTHR21683">
    <property type="entry name" value="COILED-COIL DOMAIN-CONTAINING PROTEIN 42 LIKE-2-LIKE-RELATED"/>
    <property type="match status" value="1"/>
</dbReference>
<dbReference type="InterPro" id="IPR025252">
    <property type="entry name" value="DUF4200"/>
</dbReference>
<feature type="coiled-coil region" evidence="2">
    <location>
        <begin position="238"/>
        <end position="304"/>
    </location>
</feature>
<proteinExistence type="predicted"/>
<name>A0AAU9JRX7_9CILI</name>
<keyword evidence="6" id="KW-1185">Reference proteome</keyword>
<protein>
    <recommendedName>
        <fullName evidence="4">DUF4200 domain-containing protein</fullName>
    </recommendedName>
</protein>
<dbReference type="EMBL" id="CAJZBQ010000044">
    <property type="protein sequence ID" value="CAG9327705.1"/>
    <property type="molecule type" value="Genomic_DNA"/>
</dbReference>
<evidence type="ECO:0000313" key="5">
    <source>
        <dbReference type="EMBL" id="CAG9327705.1"/>
    </source>
</evidence>
<feature type="domain" description="DUF4200" evidence="4">
    <location>
        <begin position="85"/>
        <end position="202"/>
    </location>
</feature>
<evidence type="ECO:0000256" key="3">
    <source>
        <dbReference type="SAM" id="MobiDB-lite"/>
    </source>
</evidence>
<comment type="caution">
    <text evidence="5">The sequence shown here is derived from an EMBL/GenBank/DDBJ whole genome shotgun (WGS) entry which is preliminary data.</text>
</comment>
<reference evidence="5" key="1">
    <citation type="submission" date="2021-09" db="EMBL/GenBank/DDBJ databases">
        <authorList>
            <consortium name="AG Swart"/>
            <person name="Singh M."/>
            <person name="Singh A."/>
            <person name="Seah K."/>
            <person name="Emmerich C."/>
        </authorList>
    </citation>
    <scope>NUCLEOTIDE SEQUENCE</scope>
    <source>
        <strain evidence="5">ATCC30299</strain>
    </source>
</reference>
<evidence type="ECO:0000256" key="1">
    <source>
        <dbReference type="ARBA" id="ARBA00023054"/>
    </source>
</evidence>
<dbReference type="GO" id="GO:0005856">
    <property type="term" value="C:cytoskeleton"/>
    <property type="evidence" value="ECO:0007669"/>
    <property type="project" value="UniProtKB-ARBA"/>
</dbReference>
<organism evidence="5 6">
    <name type="scientific">Blepharisma stoltei</name>
    <dbReference type="NCBI Taxonomy" id="1481888"/>
    <lineage>
        <taxon>Eukaryota</taxon>
        <taxon>Sar</taxon>
        <taxon>Alveolata</taxon>
        <taxon>Ciliophora</taxon>
        <taxon>Postciliodesmatophora</taxon>
        <taxon>Heterotrichea</taxon>
        <taxon>Heterotrichida</taxon>
        <taxon>Blepharismidae</taxon>
        <taxon>Blepharisma</taxon>
    </lineage>
</organism>
<sequence length="452" mass="53913">MINPFYLPDKDPELYHEREVQRAKEEMERKDRQLIPIQERHNYDSYHHPSVLGEIRYEDSKELLALPSTAPKYSFPSKKETIREFIQRKREILLVKKSIQNKKERTKYLEEIIQAEEETHKSNVKMLEDNMGIVDKYEDNLKIEAEKKAQEAQAKTNERISKQTRINDLANDIEMKNGLFDRKNEELKQLEEYKKFIDELTPPEFIQKPSDPKDPTFLTEQDTPQLFFKSPWQLIARIKSLEEENVNLIQHGQEAETELEALRLKNEIKKDELNKKLEQIAININRLKSEKQKLKERIKALSADKEENFLVDERTMMKIREQIFQLYQEIGGDASNNPTDLDMLLEIENKLEQLLRKKNLLSEKELKQIEKDIDKVRRSEKVEQERLKNLEKLKEINEKLEMRKKRVVKKVGRPQMTRSKLPEKVEKKVAPTIPQEVKDWKEFLEEDKNIPS</sequence>
<dbReference type="InterPro" id="IPR051147">
    <property type="entry name" value="CFAP_domain-containing"/>
</dbReference>
<keyword evidence="1 2" id="KW-0175">Coiled coil</keyword>
<feature type="region of interest" description="Disordered" evidence="3">
    <location>
        <begin position="408"/>
        <end position="428"/>
    </location>
</feature>